<organismHost>
    <name type="scientific">Pseudomonas aeruginosa</name>
    <dbReference type="NCBI Taxonomy" id="287"/>
</organismHost>
<protein>
    <submittedName>
        <fullName evidence="1">Uncharacterized protein</fullName>
    </submittedName>
</protein>
<reference evidence="1 2" key="1">
    <citation type="submission" date="2015-07" db="EMBL/GenBank/DDBJ databases">
        <title>Characterization of Pseudomonas aeruginosa phage KPP21 belonging to family Podoviridae genus N4-like viruses, isolated in Japan.</title>
        <authorList>
            <person name="Shigehisa R."/>
            <person name="Uchiyama J."/>
            <person name="Kato S."/>
            <person name="Takemura-Uchiyama I."/>
            <person name="Ujihara T."/>
            <person name="Sakaguchi Y."/>
            <person name="Okamoto N."/>
            <person name="Shimakura H."/>
            <person name="Daibata M."/>
            <person name="Sakaguchi M."/>
            <person name="Matsuzaki S."/>
        </authorList>
    </citation>
    <scope>NUCLEOTIDE SEQUENCE [LARGE SCALE GENOMIC DNA]</scope>
</reference>
<organism evidence="1 2">
    <name type="scientific">Pseudomonas phage KPP21</name>
    <dbReference type="NCBI Taxonomy" id="1678082"/>
    <lineage>
        <taxon>Viruses</taxon>
        <taxon>Duplodnaviria</taxon>
        <taxon>Heunggongvirae</taxon>
        <taxon>Uroviricota</taxon>
        <taxon>Caudoviricetes</taxon>
        <taxon>Schitoviridae</taxon>
        <taxon>Migulavirinae</taxon>
        <taxon>Luzseptimavirus</taxon>
        <taxon>Luzseptimavirus KPP21</taxon>
    </lineage>
</organism>
<sequence length="174" mass="19314">MTFQLVHEKVIPATMAMLPSNMDSPAARVALLAIGGQESRFASRRQLIMSINSEGRKVLLPLGPAKGFWQFEKGGAVKGLLNYHNAVTRERVHRFVEACGVKPVEEAVWSALEHDDVLACGLARLLLWTDPRALPAVGEKAKLWDVYISQWRPGKPHPESWDDCYKKAVKAVTA</sequence>
<evidence type="ECO:0000313" key="2">
    <source>
        <dbReference type="Proteomes" id="UP000203732"/>
    </source>
</evidence>
<accession>A0A0H5AXX8</accession>
<dbReference type="GeneID" id="26645310"/>
<keyword evidence="2" id="KW-1185">Reference proteome</keyword>
<dbReference type="Proteomes" id="UP000203732">
    <property type="component" value="Segment"/>
</dbReference>
<name>A0A0H5AXX8_BPK21</name>
<dbReference type="KEGG" id="vg:26645310"/>
<evidence type="ECO:0000313" key="1">
    <source>
        <dbReference type="EMBL" id="BAR94653.1"/>
    </source>
</evidence>
<dbReference type="RefSeq" id="YP_009219043.1">
    <property type="nucleotide sequence ID" value="NC_029017.1"/>
</dbReference>
<proteinExistence type="predicted"/>
<dbReference type="EMBL" id="LC064302">
    <property type="protein sequence ID" value="BAR94653.1"/>
    <property type="molecule type" value="Genomic_DNA"/>
</dbReference>
<dbReference type="OrthoDB" id="9449at10239"/>